<dbReference type="PANTHER" id="PTHR42988">
    <property type="entry name" value="PHOSPHOHYDROLASE"/>
    <property type="match status" value="1"/>
</dbReference>
<gene>
    <name evidence="8" type="ORF">CSPHI_10675</name>
</gene>
<evidence type="ECO:0000256" key="1">
    <source>
        <dbReference type="ARBA" id="ARBA00022723"/>
    </source>
</evidence>
<keyword evidence="9" id="KW-1185">Reference proteome</keyword>
<dbReference type="Gene3D" id="3.60.21.10">
    <property type="match status" value="1"/>
</dbReference>
<name>A0A1L7CZW9_9CORY</name>
<keyword evidence="3" id="KW-0378">Hydrolase</keyword>
<comment type="similarity">
    <text evidence="5">Belongs to the cyclic nucleotide phosphodiesterase class-III family.</text>
</comment>
<dbReference type="GO" id="GO:0003993">
    <property type="term" value="F:acid phosphatase activity"/>
    <property type="evidence" value="ECO:0007669"/>
    <property type="project" value="InterPro"/>
</dbReference>
<dbReference type="InterPro" id="IPR008963">
    <property type="entry name" value="Purple_acid_Pase-like_N"/>
</dbReference>
<reference evidence="8 9" key="1">
    <citation type="submission" date="2014-08" db="EMBL/GenBank/DDBJ databases">
        <title>Complete genome sequence of Corynebacterium sphenisci CECT 5990(T) (=DSM 44792(T)), isolated from healthy wild penguins.</title>
        <authorList>
            <person name="Ruckert C."/>
            <person name="Albersmeier A."/>
            <person name="Winkler A."/>
            <person name="Kalinowski J."/>
        </authorList>
    </citation>
    <scope>NUCLEOTIDE SEQUENCE [LARGE SCALE GENOMIC DNA]</scope>
    <source>
        <strain evidence="8 9">DSM 44792</strain>
    </source>
</reference>
<accession>A0A1L7CZW9</accession>
<evidence type="ECO:0000256" key="3">
    <source>
        <dbReference type="ARBA" id="ARBA00022801"/>
    </source>
</evidence>
<dbReference type="InterPro" id="IPR029052">
    <property type="entry name" value="Metallo-depent_PP-like"/>
</dbReference>
<keyword evidence="1" id="KW-0479">Metal-binding</keyword>
<keyword evidence="4" id="KW-0408">Iron</keyword>
<protein>
    <recommendedName>
        <fullName evidence="7">Calcineurin-like phosphoesterase domain-containing protein</fullName>
    </recommendedName>
</protein>
<evidence type="ECO:0000313" key="9">
    <source>
        <dbReference type="Proteomes" id="UP000185469"/>
    </source>
</evidence>
<evidence type="ECO:0000256" key="2">
    <source>
        <dbReference type="ARBA" id="ARBA00022729"/>
    </source>
</evidence>
<dbReference type="InterPro" id="IPR050884">
    <property type="entry name" value="CNP_phosphodiesterase-III"/>
</dbReference>
<dbReference type="OrthoDB" id="4507037at2"/>
<evidence type="ECO:0000256" key="5">
    <source>
        <dbReference type="ARBA" id="ARBA00025742"/>
    </source>
</evidence>
<dbReference type="EMBL" id="CP009248">
    <property type="protein sequence ID" value="APT91377.1"/>
    <property type="molecule type" value="Genomic_DNA"/>
</dbReference>
<keyword evidence="2" id="KW-0732">Signal</keyword>
<evidence type="ECO:0000313" key="8">
    <source>
        <dbReference type="EMBL" id="APT91377.1"/>
    </source>
</evidence>
<dbReference type="InterPro" id="IPR004843">
    <property type="entry name" value="Calcineurin-like_PHP"/>
</dbReference>
<dbReference type="GO" id="GO:0046872">
    <property type="term" value="F:metal ion binding"/>
    <property type="evidence" value="ECO:0007669"/>
    <property type="project" value="UniProtKB-KW"/>
</dbReference>
<dbReference type="Proteomes" id="UP000185469">
    <property type="component" value="Chromosome"/>
</dbReference>
<dbReference type="Pfam" id="PF00149">
    <property type="entry name" value="Metallophos"/>
    <property type="match status" value="1"/>
</dbReference>
<sequence>MSSLSARALRSVATVAAGGLVLARSSPEVARQRRPTDPDPGDPGDAAAALVAEEVLHGAAGAATHAADLEVTTVTDTTVALTWTTYGGAVRTPYGPARPAVAAPETVLLGPADAGPPPVVHHDDRPRGVHHVVIGGLEPGREYRFECRSGPLRATASLVATRRPGSPELTGRFRTLDAPTGPRLARIAITNDTHIGKRVRATGVPDAPERQLAGLVADARAAGADALVVNGDCTDANTPAQVERFRRIMNGAGRLGRDWFAVRGNHDNHPQGRPGRRRRGGAGEPIPDHFGAHFTARQRHFTGAAGPVRILGVDTSLPHLEGGHIGEAQFAAIGAELAADPERPTVVFGHHPVTSCAGASNIGGPGFILPRAQSLRLQRMLAGAPGALAMFAGHTHRTRRGGADIGGVDYCERGAAFGHPVGWTMLDIRAGGYLVSFHRTADPGCLELSARTRWSVFGMGPEYLLGGLADRNYLVRRPIG</sequence>
<feature type="region of interest" description="Disordered" evidence="6">
    <location>
        <begin position="23"/>
        <end position="45"/>
    </location>
</feature>
<evidence type="ECO:0000259" key="7">
    <source>
        <dbReference type="Pfam" id="PF00149"/>
    </source>
</evidence>
<dbReference type="PANTHER" id="PTHR42988:SF2">
    <property type="entry name" value="CYCLIC NUCLEOTIDE PHOSPHODIESTERASE CBUA0032-RELATED"/>
    <property type="match status" value="1"/>
</dbReference>
<dbReference type="SUPFAM" id="SSF49363">
    <property type="entry name" value="Purple acid phosphatase, N-terminal domain"/>
    <property type="match status" value="1"/>
</dbReference>
<dbReference type="KEGG" id="csph:CSPHI_10675"/>
<dbReference type="STRING" id="1437874.CSPHI_10675"/>
<feature type="domain" description="Calcineurin-like phosphoesterase" evidence="7">
    <location>
        <begin position="186"/>
        <end position="397"/>
    </location>
</feature>
<dbReference type="SUPFAM" id="SSF56300">
    <property type="entry name" value="Metallo-dependent phosphatases"/>
    <property type="match status" value="1"/>
</dbReference>
<proteinExistence type="inferred from homology"/>
<evidence type="ECO:0000256" key="6">
    <source>
        <dbReference type="SAM" id="MobiDB-lite"/>
    </source>
</evidence>
<feature type="region of interest" description="Disordered" evidence="6">
    <location>
        <begin position="263"/>
        <end position="286"/>
    </location>
</feature>
<evidence type="ECO:0000256" key="4">
    <source>
        <dbReference type="ARBA" id="ARBA00023004"/>
    </source>
</evidence>
<organism evidence="8 9">
    <name type="scientific">Corynebacterium sphenisci DSM 44792</name>
    <dbReference type="NCBI Taxonomy" id="1437874"/>
    <lineage>
        <taxon>Bacteria</taxon>
        <taxon>Bacillati</taxon>
        <taxon>Actinomycetota</taxon>
        <taxon>Actinomycetes</taxon>
        <taxon>Mycobacteriales</taxon>
        <taxon>Corynebacteriaceae</taxon>
        <taxon>Corynebacterium</taxon>
    </lineage>
</organism>
<dbReference type="RefSeq" id="WP_075693076.1">
    <property type="nucleotide sequence ID" value="NZ_CP009248.1"/>
</dbReference>
<dbReference type="AlphaFoldDB" id="A0A1L7CZW9"/>